<evidence type="ECO:0000256" key="11">
    <source>
        <dbReference type="ARBA" id="ARBA00023212"/>
    </source>
</evidence>
<evidence type="ECO:0000256" key="15">
    <source>
        <dbReference type="ARBA" id="ARBA00047802"/>
    </source>
</evidence>
<dbReference type="InterPro" id="IPR011009">
    <property type="entry name" value="Kinase-like_dom_sf"/>
</dbReference>
<dbReference type="PROSITE" id="PS50078">
    <property type="entry name" value="POLO_BOX"/>
    <property type="match status" value="1"/>
</dbReference>
<dbReference type="InterPro" id="IPR017441">
    <property type="entry name" value="Protein_kinase_ATP_BS"/>
</dbReference>
<evidence type="ECO:0000256" key="17">
    <source>
        <dbReference type="PROSITE-ProRule" id="PRU10141"/>
    </source>
</evidence>
<feature type="region of interest" description="Disordered" evidence="18">
    <location>
        <begin position="310"/>
        <end position="346"/>
    </location>
</feature>
<evidence type="ECO:0000256" key="6">
    <source>
        <dbReference type="ARBA" id="ARBA00022679"/>
    </source>
</evidence>
<keyword evidence="5" id="KW-0723">Serine/threonine-protein kinase</keyword>
<feature type="binding site" evidence="17">
    <location>
        <position position="40"/>
    </location>
    <ligand>
        <name>ATP</name>
        <dbReference type="ChEBI" id="CHEBI:30616"/>
    </ligand>
</feature>
<evidence type="ECO:0000259" key="19">
    <source>
        <dbReference type="PROSITE" id="PS50011"/>
    </source>
</evidence>
<dbReference type="InterPro" id="IPR046437">
    <property type="entry name" value="Ser_Thr-PK_POLO_box_1_sf"/>
</dbReference>
<dbReference type="PANTHER" id="PTHR24345:SF91">
    <property type="entry name" value="SERINE_THREONINE-PROTEIN KINASE PLK4"/>
    <property type="match status" value="1"/>
</dbReference>
<keyword evidence="4" id="KW-0963">Cytoplasm</keyword>
<name>A0A4Y7M1Z3_9CRUS</name>
<dbReference type="AlphaFoldDB" id="A0A4Y7M1Z3"/>
<evidence type="ECO:0000256" key="16">
    <source>
        <dbReference type="ARBA" id="ARBA00048347"/>
    </source>
</evidence>
<evidence type="ECO:0000256" key="10">
    <source>
        <dbReference type="ARBA" id="ARBA00022843"/>
    </source>
</evidence>
<evidence type="ECO:0000256" key="14">
    <source>
        <dbReference type="ARBA" id="ARBA00030924"/>
    </source>
</evidence>
<dbReference type="InterPro" id="IPR033698">
    <property type="entry name" value="POLO_box_Plk4_2"/>
</dbReference>
<keyword evidence="9 17" id="KW-0067">ATP-binding</keyword>
<dbReference type="Gene3D" id="2.40.50.930">
    <property type="match status" value="1"/>
</dbReference>
<dbReference type="InterPro" id="IPR033699">
    <property type="entry name" value="POLO_box_Plk4_1"/>
</dbReference>
<keyword evidence="8" id="KW-0418">Kinase</keyword>
<dbReference type="SUPFAM" id="SSF56112">
    <property type="entry name" value="Protein kinase-like (PK-like)"/>
    <property type="match status" value="1"/>
</dbReference>
<organism evidence="23">
    <name type="scientific">Daphnia barbata</name>
    <dbReference type="NCBI Taxonomy" id="414587"/>
    <lineage>
        <taxon>Eukaryota</taxon>
        <taxon>Metazoa</taxon>
        <taxon>Ecdysozoa</taxon>
        <taxon>Arthropoda</taxon>
        <taxon>Crustacea</taxon>
        <taxon>Branchiopoda</taxon>
        <taxon>Diplostraca</taxon>
        <taxon>Cladocera</taxon>
        <taxon>Anomopoda</taxon>
        <taxon>Daphniidae</taxon>
        <taxon>Daphnia</taxon>
    </lineage>
</organism>
<dbReference type="EC" id="2.7.11.21" evidence="2"/>
<dbReference type="PANTHER" id="PTHR24345">
    <property type="entry name" value="SERINE/THREONINE-PROTEIN KINASE PLK"/>
    <property type="match status" value="1"/>
</dbReference>
<feature type="compositionally biased region" description="Basic and acidic residues" evidence="18">
    <location>
        <begin position="333"/>
        <end position="343"/>
    </location>
</feature>
<dbReference type="InterPro" id="IPR008266">
    <property type="entry name" value="Tyr_kinase_AS"/>
</dbReference>
<comment type="catalytic activity">
    <reaction evidence="16">
        <text>L-seryl-[protein] + ATP = O-phospho-L-seryl-[protein] + ADP + H(+)</text>
        <dbReference type="Rhea" id="RHEA:17989"/>
        <dbReference type="Rhea" id="RHEA-COMP:9863"/>
        <dbReference type="Rhea" id="RHEA-COMP:11604"/>
        <dbReference type="ChEBI" id="CHEBI:15378"/>
        <dbReference type="ChEBI" id="CHEBI:29999"/>
        <dbReference type="ChEBI" id="CHEBI:30616"/>
        <dbReference type="ChEBI" id="CHEBI:83421"/>
        <dbReference type="ChEBI" id="CHEBI:456216"/>
        <dbReference type="EC" id="2.7.11.21"/>
    </reaction>
</comment>
<evidence type="ECO:0000256" key="1">
    <source>
        <dbReference type="ARBA" id="ARBA00004114"/>
    </source>
</evidence>
<reference evidence="23" key="1">
    <citation type="submission" date="2018-08" db="EMBL/GenBank/DDBJ databases">
        <authorList>
            <person name="Cornetti L."/>
        </authorList>
    </citation>
    <scope>NUCLEOTIDE SEQUENCE</scope>
    <source>
        <strain evidence="23">ZW-BAR-1</strain>
    </source>
</reference>
<dbReference type="Pfam" id="PF00069">
    <property type="entry name" value="Pkinase"/>
    <property type="match status" value="1"/>
</dbReference>
<keyword evidence="7 17" id="KW-0547">Nucleotide-binding</keyword>
<dbReference type="PROSITE" id="PS00109">
    <property type="entry name" value="PROTEIN_KINASE_TYR"/>
    <property type="match status" value="1"/>
</dbReference>
<dbReference type="FunFam" id="3.30.1120.120:FF:000001">
    <property type="entry name" value="serine/threonine-protein kinase PLK4 isoform X2"/>
    <property type="match status" value="1"/>
</dbReference>
<dbReference type="PROSITE" id="PS00107">
    <property type="entry name" value="PROTEIN_KINASE_ATP"/>
    <property type="match status" value="1"/>
</dbReference>
<dbReference type="PROSITE" id="PS50011">
    <property type="entry name" value="PROTEIN_KINASE_DOM"/>
    <property type="match status" value="1"/>
</dbReference>
<evidence type="ECO:0000256" key="18">
    <source>
        <dbReference type="SAM" id="MobiDB-lite"/>
    </source>
</evidence>
<evidence type="ECO:0000259" key="22">
    <source>
        <dbReference type="PROSITE" id="PS51985"/>
    </source>
</evidence>
<protein>
    <recommendedName>
        <fullName evidence="3">Serine/threonine-protein kinase PLK4</fullName>
        <ecNumber evidence="2">2.7.11.21</ecNumber>
    </recommendedName>
    <alternativeName>
        <fullName evidence="12">Polo-like kinase 4</fullName>
    </alternativeName>
    <alternativeName>
        <fullName evidence="13 14">Serine/threonine-protein kinase SAK</fullName>
    </alternativeName>
</protein>
<comment type="catalytic activity">
    <reaction evidence="15">
        <text>L-threonyl-[protein] + ATP = O-phospho-L-threonyl-[protein] + ADP + H(+)</text>
        <dbReference type="Rhea" id="RHEA:46608"/>
        <dbReference type="Rhea" id="RHEA-COMP:11060"/>
        <dbReference type="Rhea" id="RHEA-COMP:11605"/>
        <dbReference type="ChEBI" id="CHEBI:15378"/>
        <dbReference type="ChEBI" id="CHEBI:30013"/>
        <dbReference type="ChEBI" id="CHEBI:30616"/>
        <dbReference type="ChEBI" id="CHEBI:61977"/>
        <dbReference type="ChEBI" id="CHEBI:456216"/>
        <dbReference type="EC" id="2.7.11.21"/>
    </reaction>
</comment>
<dbReference type="InterPro" id="IPR000719">
    <property type="entry name" value="Prot_kinase_dom"/>
</dbReference>
<dbReference type="Gene3D" id="1.10.510.10">
    <property type="entry name" value="Transferase(Phosphotransferase) domain 1"/>
    <property type="match status" value="1"/>
</dbReference>
<gene>
    <name evidence="23" type="primary">EOG090X03P9</name>
</gene>
<dbReference type="FunFam" id="3.30.200.20:FF:000042">
    <property type="entry name" value="Aurora kinase A"/>
    <property type="match status" value="1"/>
</dbReference>
<evidence type="ECO:0000256" key="9">
    <source>
        <dbReference type="ARBA" id="ARBA00022840"/>
    </source>
</evidence>
<dbReference type="SUPFAM" id="SSF82615">
    <property type="entry name" value="Polo-box domain"/>
    <property type="match status" value="1"/>
</dbReference>
<dbReference type="InterPro" id="IPR047108">
    <property type="entry name" value="Plk4-like_POLO_box_2_sf"/>
</dbReference>
<dbReference type="Gene3D" id="3.30.1120.130">
    <property type="match status" value="1"/>
</dbReference>
<dbReference type="InterPro" id="IPR033696">
    <property type="entry name" value="POLO_box_Plk4_C"/>
</dbReference>
<keyword evidence="10" id="KW-0832">Ubl conjugation</keyword>
<feature type="compositionally biased region" description="Low complexity" evidence="18">
    <location>
        <begin position="319"/>
        <end position="331"/>
    </location>
</feature>
<dbReference type="EMBL" id="LR004473">
    <property type="protein sequence ID" value="SVE74092.1"/>
    <property type="molecule type" value="mRNA"/>
</dbReference>
<feature type="region of interest" description="Disordered" evidence="18">
    <location>
        <begin position="416"/>
        <end position="436"/>
    </location>
</feature>
<proteinExistence type="evidence at transcript level"/>
<dbReference type="GO" id="GO:0005524">
    <property type="term" value="F:ATP binding"/>
    <property type="evidence" value="ECO:0007669"/>
    <property type="project" value="UniProtKB-UniRule"/>
</dbReference>
<comment type="subcellular location">
    <subcellularLocation>
        <location evidence="1">Cytoplasm</location>
        <location evidence="1">Cytoskeleton</location>
        <location evidence="1">Microtubule organizing center</location>
        <location evidence="1">Centrosome</location>
        <location evidence="1">Centriole</location>
    </subcellularLocation>
</comment>
<keyword evidence="11" id="KW-0206">Cytoskeleton</keyword>
<dbReference type="CDD" id="cd13114">
    <property type="entry name" value="POLO_box_Plk4_1"/>
    <property type="match status" value="1"/>
</dbReference>
<dbReference type="Gene3D" id="3.30.1120.120">
    <property type="match status" value="1"/>
</dbReference>
<dbReference type="Pfam" id="PF18409">
    <property type="entry name" value="Plk4_PB2"/>
    <property type="match status" value="1"/>
</dbReference>
<dbReference type="Pfam" id="PF18190">
    <property type="entry name" value="Plk4_PB1"/>
    <property type="match status" value="1"/>
</dbReference>
<evidence type="ECO:0000256" key="5">
    <source>
        <dbReference type="ARBA" id="ARBA00022527"/>
    </source>
</evidence>
<sequence length="805" mass="89753">MTDFGNSIEDYEFYEQVGKGGFASVHRAICRRNGVVVAIKMINKKLMQAAGMVNRVRQEVAIHSRLSHPSILQLHAFFEDSDFVYLVLDLCENGEFQRYLKSLGHPLNEDEAREVMSQLLEGMLYLHSHNILHRDLSLANLLLTKEMKIKIADFGLATQLSRPDEKHMTMCGTPNYISPEVATRSSHGFEADVWGLGCLLYTLLVGRPPFDTDAVKSTLTRVVMADYKLPVTMSAEAKDLIQRLLKKNPKERPSLMEVMEHPFMKKRNRNDTDSGLFTMSTVPSVMAPSIKLHAPVLPKLRRCNSNREVNTGPILALPKSTSNNNKNSTHSLPDSRIHSDTRNRHAQSWGEPCIETALPTAISRERHRDDECGRHSCHHDPCQRSFNNRSVHCSHHSPCQSICSHATSCQCHSSKPAMSNPVNSSNRSRCLSEQTPPLSTARLKATRQRTKNAICSILEQGEICLEFIRTRGGAERIVDVCRISGDGMRIVLYQPNNGKGIPVADVPPPLPTKGSDAIYCYENLPPEHWKKYLYASRFVSLVKAKTPKVILYSTRAKCLLMENGPNADFEALFYSGWKMTRTVNSLQITEPSGQTSTLALKNDEPQLDRESSRDLWYHLKECLAHCERLEGVVTQLASLPAVSGSLPLFPLTVGRKPIPPSSNKLSCSNKENQMTEPVLSGLKSFDGSVRSAINSSGKSTSLRRVEHHKPVIVTRTVEVSGIGRAIQKSSGDVEVHFNDGSRIGIAPNSSTVVFSSSEHSSTEIFNTKEALPEEVRHKLSLVPKAVEQLVMCNRDPPQPKYGILR</sequence>
<dbReference type="GO" id="GO:0005814">
    <property type="term" value="C:centriole"/>
    <property type="evidence" value="ECO:0007669"/>
    <property type="project" value="UniProtKB-SubCell"/>
</dbReference>
<feature type="domain" description="Cryptic POLO box 1 (CPB1)" evidence="21">
    <location>
        <begin position="430"/>
        <end position="545"/>
    </location>
</feature>
<evidence type="ECO:0000256" key="2">
    <source>
        <dbReference type="ARBA" id="ARBA00012424"/>
    </source>
</evidence>
<dbReference type="GO" id="GO:0005634">
    <property type="term" value="C:nucleus"/>
    <property type="evidence" value="ECO:0007669"/>
    <property type="project" value="TreeGrafter"/>
</dbReference>
<evidence type="ECO:0000256" key="12">
    <source>
        <dbReference type="ARBA" id="ARBA00030332"/>
    </source>
</evidence>
<dbReference type="InterPro" id="IPR000959">
    <property type="entry name" value="POLO_box_dom"/>
</dbReference>
<evidence type="ECO:0000256" key="3">
    <source>
        <dbReference type="ARBA" id="ARBA00020245"/>
    </source>
</evidence>
<dbReference type="CDD" id="cd13115">
    <property type="entry name" value="POLO_box_Plk4_2"/>
    <property type="match status" value="1"/>
</dbReference>
<dbReference type="CDD" id="cd13116">
    <property type="entry name" value="POLO_box_Plk4_3"/>
    <property type="match status" value="1"/>
</dbReference>
<feature type="domain" description="Protein kinase" evidence="19">
    <location>
        <begin position="11"/>
        <end position="264"/>
    </location>
</feature>
<accession>A0A4Y7M1Z3</accession>
<dbReference type="FunFam" id="1.10.510.10:FF:000576">
    <property type="entry name" value="Serine/threonine-protein kinase PLK4"/>
    <property type="match status" value="1"/>
</dbReference>
<evidence type="ECO:0000259" key="21">
    <source>
        <dbReference type="PROSITE" id="PS51984"/>
    </source>
</evidence>
<evidence type="ECO:0000256" key="7">
    <source>
        <dbReference type="ARBA" id="ARBA00022741"/>
    </source>
</evidence>
<feature type="domain" description="Cryptic POLO box 2 (CPB2)" evidence="22">
    <location>
        <begin position="546"/>
        <end position="663"/>
    </location>
</feature>
<evidence type="ECO:0000256" key="8">
    <source>
        <dbReference type="ARBA" id="ARBA00022777"/>
    </source>
</evidence>
<evidence type="ECO:0000259" key="20">
    <source>
        <dbReference type="PROSITE" id="PS50078"/>
    </source>
</evidence>
<evidence type="ECO:0000313" key="23">
    <source>
        <dbReference type="EMBL" id="SVE74092.1"/>
    </source>
</evidence>
<dbReference type="GO" id="GO:0004674">
    <property type="term" value="F:protein serine/threonine kinase activity"/>
    <property type="evidence" value="ECO:0007669"/>
    <property type="project" value="UniProtKB-KW"/>
</dbReference>
<feature type="domain" description="POLO box" evidence="20">
    <location>
        <begin position="712"/>
        <end position="791"/>
    </location>
</feature>
<evidence type="ECO:0000256" key="4">
    <source>
        <dbReference type="ARBA" id="ARBA00022490"/>
    </source>
</evidence>
<evidence type="ECO:0000256" key="13">
    <source>
        <dbReference type="ARBA" id="ARBA00030429"/>
    </source>
</evidence>
<dbReference type="PROSITE" id="PS51985">
    <property type="entry name" value="CPB2"/>
    <property type="match status" value="1"/>
</dbReference>
<dbReference type="PROSITE" id="PS51984">
    <property type="entry name" value="CPB1"/>
    <property type="match status" value="1"/>
</dbReference>
<keyword evidence="6" id="KW-0808">Transferase</keyword>